<gene>
    <name evidence="3" type="primary">BnaC09g14670D</name>
    <name evidence="2" type="ORF">DARMORV10_C09P21770.1</name>
    <name evidence="3" type="ORF">GSBRNA2T00086932001</name>
</gene>
<accession>A0A078IDE6</accession>
<dbReference type="EMBL" id="LK032703">
    <property type="protein sequence ID" value="CDY47218.1"/>
    <property type="molecule type" value="Genomic_DNA"/>
</dbReference>
<evidence type="ECO:0000256" key="1">
    <source>
        <dbReference type="SAM" id="MobiDB-lite"/>
    </source>
</evidence>
<dbReference type="Proteomes" id="UP000028999">
    <property type="component" value="Unassembled WGS sequence"/>
</dbReference>
<sequence length="50" mass="5628">MSNNENIDDVGAGAEDGGGTTRRKKQKQIIWEDEHIGIYLELLDIELTKI</sequence>
<reference evidence="3 4" key="1">
    <citation type="journal article" date="2014" name="Science">
        <title>Plant genetics. Early allopolyploid evolution in the post-Neolithic Brassica napus oilseed genome.</title>
        <authorList>
            <person name="Chalhoub B."/>
            <person name="Denoeud F."/>
            <person name="Liu S."/>
            <person name="Parkin I.A."/>
            <person name="Tang H."/>
            <person name="Wang X."/>
            <person name="Chiquet J."/>
            <person name="Belcram H."/>
            <person name="Tong C."/>
            <person name="Samans B."/>
            <person name="Correa M."/>
            <person name="Da Silva C."/>
            <person name="Just J."/>
            <person name="Falentin C."/>
            <person name="Koh C.S."/>
            <person name="Le Clainche I."/>
            <person name="Bernard M."/>
            <person name="Bento P."/>
            <person name="Noel B."/>
            <person name="Labadie K."/>
            <person name="Alberti A."/>
            <person name="Charles M."/>
            <person name="Arnaud D."/>
            <person name="Guo H."/>
            <person name="Daviaud C."/>
            <person name="Alamery S."/>
            <person name="Jabbari K."/>
            <person name="Zhao M."/>
            <person name="Edger P.P."/>
            <person name="Chelaifa H."/>
            <person name="Tack D."/>
            <person name="Lassalle G."/>
            <person name="Mestiri I."/>
            <person name="Schnel N."/>
            <person name="Le Paslier M.C."/>
            <person name="Fan G."/>
            <person name="Renault V."/>
            <person name="Bayer P.E."/>
            <person name="Golicz A.A."/>
            <person name="Manoli S."/>
            <person name="Lee T.H."/>
            <person name="Thi V.H."/>
            <person name="Chalabi S."/>
            <person name="Hu Q."/>
            <person name="Fan C."/>
            <person name="Tollenaere R."/>
            <person name="Lu Y."/>
            <person name="Battail C."/>
            <person name="Shen J."/>
            <person name="Sidebottom C.H."/>
            <person name="Wang X."/>
            <person name="Canaguier A."/>
            <person name="Chauveau A."/>
            <person name="Berard A."/>
            <person name="Deniot G."/>
            <person name="Guan M."/>
            <person name="Liu Z."/>
            <person name="Sun F."/>
            <person name="Lim Y.P."/>
            <person name="Lyons E."/>
            <person name="Town C.D."/>
            <person name="Bancroft I."/>
            <person name="Wang X."/>
            <person name="Meng J."/>
            <person name="Ma J."/>
            <person name="Pires J.C."/>
            <person name="King G.J."/>
            <person name="Brunel D."/>
            <person name="Delourme R."/>
            <person name="Renard M."/>
            <person name="Aury J.M."/>
            <person name="Adams K.L."/>
            <person name="Batley J."/>
            <person name="Snowdon R.J."/>
            <person name="Tost J."/>
            <person name="Edwards D."/>
            <person name="Zhou Y."/>
            <person name="Hua W."/>
            <person name="Sharpe A.G."/>
            <person name="Paterson A.H."/>
            <person name="Guan C."/>
            <person name="Wincker P."/>
        </authorList>
    </citation>
    <scope>NUCLEOTIDE SEQUENCE [LARGE SCALE GENOMIC DNA]</scope>
    <source>
        <strain evidence="4">cv. Darmor-bzh</strain>
    </source>
</reference>
<organism evidence="3 4">
    <name type="scientific">Brassica napus</name>
    <name type="common">Rape</name>
    <dbReference type="NCBI Taxonomy" id="3708"/>
    <lineage>
        <taxon>Eukaryota</taxon>
        <taxon>Viridiplantae</taxon>
        <taxon>Streptophyta</taxon>
        <taxon>Embryophyta</taxon>
        <taxon>Tracheophyta</taxon>
        <taxon>Spermatophyta</taxon>
        <taxon>Magnoliopsida</taxon>
        <taxon>eudicotyledons</taxon>
        <taxon>Gunneridae</taxon>
        <taxon>Pentapetalae</taxon>
        <taxon>rosids</taxon>
        <taxon>malvids</taxon>
        <taxon>Brassicales</taxon>
        <taxon>Brassicaceae</taxon>
        <taxon>Brassiceae</taxon>
        <taxon>Brassica</taxon>
    </lineage>
</organism>
<feature type="region of interest" description="Disordered" evidence="1">
    <location>
        <begin position="1"/>
        <end position="26"/>
    </location>
</feature>
<dbReference type="Gramene" id="CDY47218">
    <property type="protein sequence ID" value="CDY47218"/>
    <property type="gene ID" value="GSBRNA2T00086932001"/>
</dbReference>
<evidence type="ECO:0000313" key="2">
    <source>
        <dbReference type="EMBL" id="CAF1724812.1"/>
    </source>
</evidence>
<reference evidence="2" key="3">
    <citation type="submission" date="2021-01" db="EMBL/GenBank/DDBJ databases">
        <authorList>
            <consortium name="Genoscope - CEA"/>
            <person name="William W."/>
        </authorList>
    </citation>
    <scope>NUCLEOTIDE SEQUENCE</scope>
</reference>
<proteinExistence type="predicted"/>
<name>A0A078IDE6_BRANA</name>
<protein>
    <submittedName>
        <fullName evidence="2">(rape) hypothetical protein</fullName>
    </submittedName>
    <submittedName>
        <fullName evidence="3">BnaC09g14670D protein</fullName>
    </submittedName>
</protein>
<dbReference type="EMBL" id="HG994373">
    <property type="protein sequence ID" value="CAF1724812.1"/>
    <property type="molecule type" value="Genomic_DNA"/>
</dbReference>
<evidence type="ECO:0000313" key="3">
    <source>
        <dbReference type="EMBL" id="CDY47218.1"/>
    </source>
</evidence>
<reference evidence="3" key="2">
    <citation type="submission" date="2014-06" db="EMBL/GenBank/DDBJ databases">
        <authorList>
            <person name="Genoscope - CEA"/>
        </authorList>
    </citation>
    <scope>NUCLEOTIDE SEQUENCE</scope>
</reference>
<evidence type="ECO:0000313" key="4">
    <source>
        <dbReference type="Proteomes" id="UP000028999"/>
    </source>
</evidence>
<dbReference type="AlphaFoldDB" id="A0A078IDE6"/>
<keyword evidence="4" id="KW-1185">Reference proteome</keyword>
<dbReference type="Proteomes" id="UP001295469">
    <property type="component" value="Chromosome C09"/>
</dbReference>
<dbReference type="PaxDb" id="3708-A0A078IDE6"/>